<evidence type="ECO:0000256" key="2">
    <source>
        <dbReference type="ARBA" id="ARBA00022563"/>
    </source>
</evidence>
<dbReference type="HAMAP" id="MF_01543">
    <property type="entry name" value="FTHFS"/>
    <property type="match status" value="1"/>
</dbReference>
<sequence length="552" mass="59192">MTDIEIARKCKLKKITDIAAKIGIKKRQLELYGNYKAKVSAKPSPKKDAKLILVTAINPTSAGEGKTTVSIGLADGLNLVGANTCLALREPSLGPVFGIKGGATGGGYSQILPMEDINLHFTGDFHAITAANNLLCAMIDNSIFQGNPLNIDPDNVVFNRTLDVNDRALRGVIVNSGVKDAIERKEKFNITAACEVMAVLTLAENITDLKRRLGNILVAYTYRGKPVFARDLKAENAMAILLKDALKPNIVQTIGGTPAFVHCGPFANIAHGCNSVQATKLAMTFADYTVTEAGFGADLGAEKFLDVKCRKSGLVPNAVVVVATVRALKLHGGADKDNLSEENLSALKAGMCNLVRHVCNIKDVYKLPVIVAINRFTTDTDAEIEEIASSVQKLGVKAVCCDVWGKGGEGTTELARCVKEMCDHADNSTFTFAYNDDDSVEEKIRKVATRIYGAADVEFLPKALESLKHLHSLHVEKLPVVIAKTQYSFSDDATLLGAPTGFTVKIRDIEYRGGAGFLVALAGNMLLMPGLSKVPNAVKMTIDAHGKIDGLY</sequence>
<dbReference type="PROSITE" id="PS00722">
    <property type="entry name" value="FTHFS_2"/>
    <property type="match status" value="1"/>
</dbReference>
<dbReference type="SUPFAM" id="SSF52540">
    <property type="entry name" value="P-loop containing nucleoside triphosphate hydrolases"/>
    <property type="match status" value="1"/>
</dbReference>
<comment type="pathway">
    <text evidence="1 6">One-carbon metabolism; tetrahydrofolate interconversion.</text>
</comment>
<organism evidence="7 8">
    <name type="scientific">Candidatus Fimimonas gallinarum</name>
    <dbReference type="NCBI Taxonomy" id="2840821"/>
    <lineage>
        <taxon>Bacteria</taxon>
        <taxon>Pseudomonadati</taxon>
        <taxon>Myxococcota</taxon>
        <taxon>Myxococcia</taxon>
        <taxon>Myxococcales</taxon>
        <taxon>Cystobacterineae</taxon>
        <taxon>Myxococcaceae</taxon>
        <taxon>Myxococcaceae incertae sedis</taxon>
        <taxon>Candidatus Fimimonas</taxon>
    </lineage>
</organism>
<evidence type="ECO:0000256" key="4">
    <source>
        <dbReference type="ARBA" id="ARBA00022741"/>
    </source>
</evidence>
<proteinExistence type="inferred from homology"/>
<dbReference type="FunFam" id="3.10.410.10:FF:000001">
    <property type="entry name" value="Putative formate--tetrahydrofolate ligase"/>
    <property type="match status" value="1"/>
</dbReference>
<accession>A0A9D1E455</accession>
<gene>
    <name evidence="6" type="primary">fhs</name>
    <name evidence="7" type="ORF">IAC95_03705</name>
</gene>
<evidence type="ECO:0000256" key="3">
    <source>
        <dbReference type="ARBA" id="ARBA00022598"/>
    </source>
</evidence>
<evidence type="ECO:0000256" key="1">
    <source>
        <dbReference type="ARBA" id="ARBA00004777"/>
    </source>
</evidence>
<dbReference type="Gene3D" id="3.30.1510.10">
    <property type="entry name" value="Domain 2, N(10)-formyltetrahydrofolate synthetase"/>
    <property type="match status" value="1"/>
</dbReference>
<comment type="similarity">
    <text evidence="6">Belongs to the formate--tetrahydrofolate ligase family.</text>
</comment>
<dbReference type="Pfam" id="PF01268">
    <property type="entry name" value="FTHFS"/>
    <property type="match status" value="1"/>
</dbReference>
<dbReference type="InterPro" id="IPR000559">
    <property type="entry name" value="Formate_THF_ligase"/>
</dbReference>
<dbReference type="GO" id="GO:0005524">
    <property type="term" value="F:ATP binding"/>
    <property type="evidence" value="ECO:0007669"/>
    <property type="project" value="UniProtKB-UniRule"/>
</dbReference>
<keyword evidence="2 6" id="KW-0554">One-carbon metabolism</keyword>
<evidence type="ECO:0000313" key="7">
    <source>
        <dbReference type="EMBL" id="HIR65966.1"/>
    </source>
</evidence>
<protein>
    <recommendedName>
        <fullName evidence="6">Formate--tetrahydrofolate ligase</fullName>
        <ecNumber evidence="6">6.3.4.3</ecNumber>
    </recommendedName>
    <alternativeName>
        <fullName evidence="6">Formyltetrahydrofolate synthetase</fullName>
        <shortName evidence="6">FHS</shortName>
        <shortName evidence="6">FTHFS</shortName>
    </alternativeName>
</protein>
<evidence type="ECO:0000313" key="8">
    <source>
        <dbReference type="Proteomes" id="UP000824200"/>
    </source>
</evidence>
<dbReference type="InterPro" id="IPR020628">
    <property type="entry name" value="Formate_THF_ligase_CS"/>
</dbReference>
<dbReference type="AlphaFoldDB" id="A0A9D1E455"/>
<dbReference type="CDD" id="cd00477">
    <property type="entry name" value="FTHFS"/>
    <property type="match status" value="1"/>
</dbReference>
<dbReference type="InterPro" id="IPR027417">
    <property type="entry name" value="P-loop_NTPase"/>
</dbReference>
<keyword evidence="4 6" id="KW-0547">Nucleotide-binding</keyword>
<feature type="binding site" evidence="6">
    <location>
        <begin position="60"/>
        <end position="67"/>
    </location>
    <ligand>
        <name>ATP</name>
        <dbReference type="ChEBI" id="CHEBI:30616"/>
    </ligand>
</feature>
<dbReference type="GO" id="GO:0035999">
    <property type="term" value="P:tetrahydrofolate interconversion"/>
    <property type="evidence" value="ECO:0007669"/>
    <property type="project" value="UniProtKB-UniRule"/>
</dbReference>
<name>A0A9D1E455_9BACT</name>
<evidence type="ECO:0000256" key="6">
    <source>
        <dbReference type="HAMAP-Rule" id="MF_01543"/>
    </source>
</evidence>
<dbReference type="EMBL" id="DVHL01000029">
    <property type="protein sequence ID" value="HIR65966.1"/>
    <property type="molecule type" value="Genomic_DNA"/>
</dbReference>
<dbReference type="PROSITE" id="PS00721">
    <property type="entry name" value="FTHFS_1"/>
    <property type="match status" value="1"/>
</dbReference>
<dbReference type="GO" id="GO:0004329">
    <property type="term" value="F:formate-tetrahydrofolate ligase activity"/>
    <property type="evidence" value="ECO:0007669"/>
    <property type="project" value="UniProtKB-UniRule"/>
</dbReference>
<comment type="caution">
    <text evidence="7">The sequence shown here is derived from an EMBL/GenBank/DDBJ whole genome shotgun (WGS) entry which is preliminary data.</text>
</comment>
<keyword evidence="3 6" id="KW-0436">Ligase</keyword>
<reference evidence="7" key="2">
    <citation type="journal article" date="2021" name="PeerJ">
        <title>Extensive microbial diversity within the chicken gut microbiome revealed by metagenomics and culture.</title>
        <authorList>
            <person name="Gilroy R."/>
            <person name="Ravi A."/>
            <person name="Getino M."/>
            <person name="Pursley I."/>
            <person name="Horton D.L."/>
            <person name="Alikhan N.F."/>
            <person name="Baker D."/>
            <person name="Gharbi K."/>
            <person name="Hall N."/>
            <person name="Watson M."/>
            <person name="Adriaenssens E.M."/>
            <person name="Foster-Nyarko E."/>
            <person name="Jarju S."/>
            <person name="Secka A."/>
            <person name="Antonio M."/>
            <person name="Oren A."/>
            <person name="Chaudhuri R.R."/>
            <person name="La Ragione R."/>
            <person name="Hildebrand F."/>
            <person name="Pallen M.J."/>
        </authorList>
    </citation>
    <scope>NUCLEOTIDE SEQUENCE</scope>
    <source>
        <strain evidence="7">CHK121-14286</strain>
    </source>
</reference>
<dbReference type="NCBIfam" id="NF010030">
    <property type="entry name" value="PRK13505.1"/>
    <property type="match status" value="1"/>
</dbReference>
<dbReference type="EC" id="6.3.4.3" evidence="6"/>
<dbReference type="Gene3D" id="3.40.50.300">
    <property type="entry name" value="P-loop containing nucleotide triphosphate hydrolases"/>
    <property type="match status" value="1"/>
</dbReference>
<evidence type="ECO:0000256" key="5">
    <source>
        <dbReference type="ARBA" id="ARBA00022840"/>
    </source>
</evidence>
<keyword evidence="5 6" id="KW-0067">ATP-binding</keyword>
<comment type="catalytic activity">
    <reaction evidence="6">
        <text>(6S)-5,6,7,8-tetrahydrofolate + formate + ATP = (6R)-10-formyltetrahydrofolate + ADP + phosphate</text>
        <dbReference type="Rhea" id="RHEA:20221"/>
        <dbReference type="ChEBI" id="CHEBI:15740"/>
        <dbReference type="ChEBI" id="CHEBI:30616"/>
        <dbReference type="ChEBI" id="CHEBI:43474"/>
        <dbReference type="ChEBI" id="CHEBI:57453"/>
        <dbReference type="ChEBI" id="CHEBI:195366"/>
        <dbReference type="ChEBI" id="CHEBI:456216"/>
        <dbReference type="EC" id="6.3.4.3"/>
    </reaction>
</comment>
<reference evidence="7" key="1">
    <citation type="submission" date="2020-10" db="EMBL/GenBank/DDBJ databases">
        <authorList>
            <person name="Gilroy R."/>
        </authorList>
    </citation>
    <scope>NUCLEOTIDE SEQUENCE</scope>
    <source>
        <strain evidence="7">CHK121-14286</strain>
    </source>
</reference>
<dbReference type="Gene3D" id="3.10.410.10">
    <property type="entry name" value="Formyltetrahydrofolate synthetase, domain 3"/>
    <property type="match status" value="1"/>
</dbReference>
<dbReference type="Proteomes" id="UP000824200">
    <property type="component" value="Unassembled WGS sequence"/>
</dbReference>